<accession>A0A4Q0MIM2</accession>
<keyword evidence="2" id="KW-1133">Transmembrane helix</keyword>
<evidence type="ECO:0000256" key="1">
    <source>
        <dbReference type="SAM" id="MobiDB-lite"/>
    </source>
</evidence>
<comment type="caution">
    <text evidence="3">The sequence shown here is derived from an EMBL/GenBank/DDBJ whole genome shotgun (WGS) entry which is preliminary data.</text>
</comment>
<protein>
    <submittedName>
        <fullName evidence="3">Uncharacterized protein</fullName>
    </submittedName>
</protein>
<name>A0A4Q0MIM2_9HYPH</name>
<keyword evidence="4" id="KW-1185">Reference proteome</keyword>
<feature type="compositionally biased region" description="Basic and acidic residues" evidence="1">
    <location>
        <begin position="157"/>
        <end position="167"/>
    </location>
</feature>
<proteinExistence type="predicted"/>
<gene>
    <name evidence="3" type="ORF">EK403_09970</name>
</gene>
<evidence type="ECO:0000313" key="3">
    <source>
        <dbReference type="EMBL" id="RXF73511.1"/>
    </source>
</evidence>
<organism evidence="3 4">
    <name type="scientific">Hansschlegelia zhihuaiae</name>
    <dbReference type="NCBI Taxonomy" id="405005"/>
    <lineage>
        <taxon>Bacteria</taxon>
        <taxon>Pseudomonadati</taxon>
        <taxon>Pseudomonadota</taxon>
        <taxon>Alphaproteobacteria</taxon>
        <taxon>Hyphomicrobiales</taxon>
        <taxon>Methylopilaceae</taxon>
        <taxon>Hansschlegelia</taxon>
    </lineage>
</organism>
<feature type="region of interest" description="Disordered" evidence="1">
    <location>
        <begin position="153"/>
        <end position="188"/>
    </location>
</feature>
<evidence type="ECO:0000313" key="4">
    <source>
        <dbReference type="Proteomes" id="UP000289708"/>
    </source>
</evidence>
<evidence type="ECO:0000256" key="2">
    <source>
        <dbReference type="SAM" id="Phobius"/>
    </source>
</evidence>
<keyword evidence="2" id="KW-0812">Transmembrane</keyword>
<feature type="compositionally biased region" description="Pro residues" evidence="1">
    <location>
        <begin position="172"/>
        <end position="188"/>
    </location>
</feature>
<dbReference type="OrthoDB" id="9808451at2"/>
<reference evidence="3 4" key="1">
    <citation type="submission" date="2018-12" db="EMBL/GenBank/DDBJ databases">
        <title>bacterium Hansschlegelia zhihuaiae S113.</title>
        <authorList>
            <person name="He J."/>
        </authorList>
    </citation>
    <scope>NUCLEOTIDE SEQUENCE [LARGE SCALE GENOMIC DNA]</scope>
    <source>
        <strain evidence="3 4">S 113</strain>
    </source>
</reference>
<sequence length="229" mass="24953">MLDQTSPGRPPEAPPPREGGLLREALRRARIEAAEQTDVVIDLRQAEIARLEMLRDELAPVFAEVPAEVDLFDVGLAPGDRPRLFVDMVSFVEMSRDRRMYRFMRDGRHGRVCAAESEKTAAIVEAITSYVARRLIERERLLADDDRVFDSSSSRTHMHEMAARSEPEQSASPPPPSAARAPAPPAAPPAGRPWLRAITILLAFMLGGALGAAVVGGVILASAKGLLPF</sequence>
<dbReference type="Proteomes" id="UP000289708">
    <property type="component" value="Unassembled WGS sequence"/>
</dbReference>
<keyword evidence="2" id="KW-0472">Membrane</keyword>
<dbReference type="AlphaFoldDB" id="A0A4Q0MIM2"/>
<dbReference type="EMBL" id="RYFI01000008">
    <property type="protein sequence ID" value="RXF73511.1"/>
    <property type="molecule type" value="Genomic_DNA"/>
</dbReference>
<dbReference type="RefSeq" id="WP_128777342.1">
    <property type="nucleotide sequence ID" value="NZ_RYFI01000008.1"/>
</dbReference>
<feature type="transmembrane region" description="Helical" evidence="2">
    <location>
        <begin position="200"/>
        <end position="223"/>
    </location>
</feature>